<dbReference type="EMBL" id="ABHU01000001">
    <property type="protein sequence ID" value="EDU93251.1"/>
    <property type="molecule type" value="Genomic_DNA"/>
</dbReference>
<comment type="caution">
    <text evidence="1">The sequence shown here is derived from an EMBL/GenBank/DDBJ whole genome shotgun (WGS) entry which is preliminary data.</text>
</comment>
<organism evidence="1 2">
    <name type="scientific">Escherichia coli O157:H7 (strain EC869)</name>
    <dbReference type="NCBI Taxonomy" id="478008"/>
    <lineage>
        <taxon>Bacteria</taxon>
        <taxon>Pseudomonadati</taxon>
        <taxon>Pseudomonadota</taxon>
        <taxon>Gammaproteobacteria</taxon>
        <taxon>Enterobacterales</taxon>
        <taxon>Enterobacteriaceae</taxon>
        <taxon>Escherichia</taxon>
    </lineage>
</organism>
<sequence>MKLSIDISELIQLGKKMLPEGVDFFLDESPIDFDPIDIELSTGKEVSIEDLDPGSGLISYHGRQVLLYIRDHSGRYDAAIVDGEKGKRFHIAWCRTLDEMRHKNRFERYHATNRIDGLFEIDDGSGRSQDVDLRVCMNCLERLNYKGSIDKQRKREIFKSFSLNEFFSDYSTCFRHMPKGIYDKTNSGYVENWKEISKEIREKANYVCNDCGVNLSTAKNLCHVHHKNGIKYDNHHENLLVLCKDCHRKQPLHEGIFVTQAEMAIIQRLRSQQGLLKAESWNEIYDLTDPSVHGDINMMQHKGFQPPVPGLDLPNSEHEIIATVEAAWPGLKIAVNLTPAEVEGWRIYTVGELVKEIQTGAFTPAKL</sequence>
<dbReference type="CDD" id="cd00085">
    <property type="entry name" value="HNHc"/>
    <property type="match status" value="1"/>
</dbReference>
<proteinExistence type="predicted"/>
<dbReference type="InterPro" id="IPR003615">
    <property type="entry name" value="HNH_nuc"/>
</dbReference>
<evidence type="ECO:0000313" key="2">
    <source>
        <dbReference type="Proteomes" id="UP000004641"/>
    </source>
</evidence>
<reference evidence="1 2" key="1">
    <citation type="journal article" date="2011" name="Appl. Environ. Microbiol.">
        <title>Genome signatures of Escherichia coli O157:H7 isolates from the bovine host reservoir.</title>
        <authorList>
            <person name="Eppinger M."/>
            <person name="Mammel M.K."/>
            <person name="Leclerc J.E."/>
            <person name="Ravel J."/>
            <person name="Cebula T.A."/>
        </authorList>
    </citation>
    <scope>NUCLEOTIDE SEQUENCE [LARGE SCALE GENOMIC DNA]</scope>
    <source>
        <strain evidence="1 2">EC869</strain>
    </source>
</reference>
<evidence type="ECO:0000313" key="1">
    <source>
        <dbReference type="EMBL" id="EDU93251.1"/>
    </source>
</evidence>
<dbReference type="BioCyc" id="ECOL478008-HMP:G76-487183-MONOMER"/>
<gene>
    <name evidence="1" type="ORF">ECH7EC869_5282</name>
</gene>
<accession>A0A0H3PUW2</accession>
<dbReference type="NCBIfam" id="NF041791">
    <property type="entry name" value="anti-phage_ZorE"/>
    <property type="match status" value="1"/>
</dbReference>
<dbReference type="AlphaFoldDB" id="A0A0H3PUW2"/>
<dbReference type="RefSeq" id="WP_000777275.1">
    <property type="nucleotide sequence ID" value="NZ_ABHU01000001.1"/>
</dbReference>
<dbReference type="Proteomes" id="UP000004641">
    <property type="component" value="Unassembled WGS sequence"/>
</dbReference>
<dbReference type="InterPro" id="IPR049662">
    <property type="entry name" value="ZorE-like_t2"/>
</dbReference>
<name>A0A0H3PUW2_ECO5C</name>
<protein>
    <recommendedName>
        <fullName evidence="3">HNH endonuclease</fullName>
    </recommendedName>
</protein>
<evidence type="ECO:0008006" key="3">
    <source>
        <dbReference type="Google" id="ProtNLM"/>
    </source>
</evidence>